<reference evidence="2 3" key="1">
    <citation type="journal article" date="2016" name="Nat. Commun.">
        <title>Thousands of microbial genomes shed light on interconnected biogeochemical processes in an aquifer system.</title>
        <authorList>
            <person name="Anantharaman K."/>
            <person name="Brown C.T."/>
            <person name="Hug L.A."/>
            <person name="Sharon I."/>
            <person name="Castelle C.J."/>
            <person name="Probst A.J."/>
            <person name="Thomas B.C."/>
            <person name="Singh A."/>
            <person name="Wilkins M.J."/>
            <person name="Karaoz U."/>
            <person name="Brodie E.L."/>
            <person name="Williams K.H."/>
            <person name="Hubbard S.S."/>
            <person name="Banfield J.F."/>
        </authorList>
    </citation>
    <scope>NUCLEOTIDE SEQUENCE [LARGE SCALE GENOMIC DNA]</scope>
</reference>
<sequence length="211" mass="22692">MSEANSVERSFMRQVWGSARNMVLGMSAALAVGVVVLALSVLSAVNPLAVSPHQDANVASESAIVEYYLPYPGLLPDSPLYKLKAVRDKIGLWMTWDRGKKAEKELFLADKRIGAAMALLEGGKGELAVVTATKGEKYLEQAVNRAVMLNKEGLDVKSLLLQLEKAAGKHEELMGEIVTRSAGANKDMAVGTEALTSALHEKMGQVVLELE</sequence>
<dbReference type="Pfam" id="PF18915">
    <property type="entry name" value="DUF5667"/>
    <property type="match status" value="1"/>
</dbReference>
<organism evidence="2 3">
    <name type="scientific">Candidatus Amesbacteria bacterium RIFCSPHIGHO2_01_FULL_48_32b</name>
    <dbReference type="NCBI Taxonomy" id="1797253"/>
    <lineage>
        <taxon>Bacteria</taxon>
        <taxon>Candidatus Amesiibacteriota</taxon>
    </lineage>
</organism>
<comment type="caution">
    <text evidence="2">The sequence shown here is derived from an EMBL/GenBank/DDBJ whole genome shotgun (WGS) entry which is preliminary data.</text>
</comment>
<evidence type="ECO:0000313" key="2">
    <source>
        <dbReference type="EMBL" id="OGC92692.1"/>
    </source>
</evidence>
<dbReference type="AlphaFoldDB" id="A0A1F4YFJ7"/>
<proteinExistence type="predicted"/>
<feature type="domain" description="DUF5667" evidence="1">
    <location>
        <begin position="73"/>
        <end position="170"/>
    </location>
</feature>
<evidence type="ECO:0000259" key="1">
    <source>
        <dbReference type="Pfam" id="PF18915"/>
    </source>
</evidence>
<name>A0A1F4YFJ7_9BACT</name>
<protein>
    <recommendedName>
        <fullName evidence="1">DUF5667 domain-containing protein</fullName>
    </recommendedName>
</protein>
<evidence type="ECO:0000313" key="3">
    <source>
        <dbReference type="Proteomes" id="UP000178176"/>
    </source>
</evidence>
<gene>
    <name evidence="2" type="ORF">A2876_01315</name>
</gene>
<dbReference type="EMBL" id="MEXH01000009">
    <property type="protein sequence ID" value="OGC92692.1"/>
    <property type="molecule type" value="Genomic_DNA"/>
</dbReference>
<dbReference type="InterPro" id="IPR043725">
    <property type="entry name" value="DUF5667"/>
</dbReference>
<dbReference type="Proteomes" id="UP000178176">
    <property type="component" value="Unassembled WGS sequence"/>
</dbReference>
<accession>A0A1F4YFJ7</accession>